<feature type="compositionally biased region" description="Low complexity" evidence="1">
    <location>
        <begin position="115"/>
        <end position="136"/>
    </location>
</feature>
<protein>
    <recommendedName>
        <fullName evidence="4">DUF2497 domain-containing protein</fullName>
    </recommendedName>
</protein>
<dbReference type="eggNOG" id="COG5373">
    <property type="taxonomic scope" value="Bacteria"/>
</dbReference>
<feature type="compositionally biased region" description="Low complexity" evidence="1">
    <location>
        <begin position="65"/>
        <end position="76"/>
    </location>
</feature>
<dbReference type="Pfam" id="PF10691">
    <property type="entry name" value="DUF2497"/>
    <property type="match status" value="1"/>
</dbReference>
<dbReference type="EMBL" id="CP002292">
    <property type="protein sequence ID" value="ADP69344.1"/>
    <property type="molecule type" value="Genomic_DNA"/>
</dbReference>
<feature type="region of interest" description="Disordered" evidence="1">
    <location>
        <begin position="296"/>
        <end position="455"/>
    </location>
</feature>
<feature type="compositionally biased region" description="Acidic residues" evidence="1">
    <location>
        <begin position="418"/>
        <end position="435"/>
    </location>
</feature>
<evidence type="ECO:0000256" key="1">
    <source>
        <dbReference type="SAM" id="MobiDB-lite"/>
    </source>
</evidence>
<dbReference type="KEGG" id="rva:Rvan_0054"/>
<feature type="region of interest" description="Disordered" evidence="1">
    <location>
        <begin position="62"/>
        <end position="238"/>
    </location>
</feature>
<sequence>MNRADQAPEPSMEEILASIRSIIADDGKPSAAESARAAPAGSPAAPVEEDVLDLTEELVFPVERAAASTPPVSSAPEQPALNRARFDAQPAASDLRHGAVEPNCQAAERAEPEPAAHAVASPQEAHSGARAASAQAMPPMERVAAHLETSQPEAPRQETYRPETPRTEADPREAQPRPAQATPRSIWSRREMPGSPAPAPASPVTPRAAAEPPARPQKRWAEDIHMPIPAGGPVPLIPQDIQPRVEEAAKLQTVTAPEHEATAAEPEDSAMAMLAERLARDAVSAMDAEELTQASEVDFAALEDERKAEVTESFASAIERQSEGNSGQPLPSLLDEVLRHDFRRDADEDEDDETEASDAAAVSEPEIAHDAPEEAEDASVYAPTEAVDTTPVEEPEAEQPVFETEHFREIEEARSEDLPSEEAQADEAATDEPSVEQDHFEQEFEPRFEAPVERGPRPDFAPWLVASPVHDEPASAFLASEPEAEREPEPAREEVELPLAQARFIGAEPSSYTQQLVTEPSPYAPQVVAAQAPAPAPAPSQATAVPPAATGPLEAAVREMLRPMLVQWLNENMPRILESAIREEIASRGVLPKPDDQV</sequence>
<organism evidence="2 3">
    <name type="scientific">Rhodomicrobium vannielii (strain ATCC 17100 / DSM 162 / LMG 4299 / NCIMB 10020 / ATH 3.1.1)</name>
    <dbReference type="NCBI Taxonomy" id="648757"/>
    <lineage>
        <taxon>Bacteria</taxon>
        <taxon>Pseudomonadati</taxon>
        <taxon>Pseudomonadota</taxon>
        <taxon>Alphaproteobacteria</taxon>
        <taxon>Hyphomicrobiales</taxon>
        <taxon>Hyphomicrobiaceae</taxon>
        <taxon>Rhodomicrobium</taxon>
    </lineage>
</organism>
<proteinExistence type="predicted"/>
<dbReference type="RefSeq" id="WP_013417751.1">
    <property type="nucleotide sequence ID" value="NC_014664.1"/>
</dbReference>
<evidence type="ECO:0000313" key="2">
    <source>
        <dbReference type="EMBL" id="ADP69344.1"/>
    </source>
</evidence>
<feature type="region of interest" description="Disordered" evidence="1">
    <location>
        <begin position="24"/>
        <end position="48"/>
    </location>
</feature>
<dbReference type="InterPro" id="IPR019632">
    <property type="entry name" value="DUF2497"/>
</dbReference>
<evidence type="ECO:0008006" key="4">
    <source>
        <dbReference type="Google" id="ProtNLM"/>
    </source>
</evidence>
<feature type="compositionally biased region" description="Basic and acidic residues" evidence="1">
    <location>
        <begin position="336"/>
        <end position="346"/>
    </location>
</feature>
<keyword evidence="3" id="KW-1185">Reference proteome</keyword>
<dbReference type="HOGENOM" id="CLU_456247_0_0_5"/>
<feature type="compositionally biased region" description="Basic and acidic residues" evidence="1">
    <location>
        <begin position="483"/>
        <end position="493"/>
    </location>
</feature>
<feature type="compositionally biased region" description="Low complexity" evidence="1">
    <location>
        <begin position="29"/>
        <end position="46"/>
    </location>
</feature>
<feature type="compositionally biased region" description="Basic and acidic residues" evidence="1">
    <location>
        <begin position="436"/>
        <end position="455"/>
    </location>
</feature>
<evidence type="ECO:0000313" key="3">
    <source>
        <dbReference type="Proteomes" id="UP000001399"/>
    </source>
</evidence>
<dbReference type="STRING" id="648757.Rvan_0054"/>
<dbReference type="AlphaFoldDB" id="E3I4Z0"/>
<name>E3I4Z0_RHOVT</name>
<feature type="region of interest" description="Disordered" evidence="1">
    <location>
        <begin position="474"/>
        <end position="493"/>
    </location>
</feature>
<feature type="compositionally biased region" description="Basic and acidic residues" evidence="1">
    <location>
        <begin position="403"/>
        <end position="417"/>
    </location>
</feature>
<feature type="compositionally biased region" description="Basic and acidic residues" evidence="1">
    <location>
        <begin position="155"/>
        <end position="175"/>
    </location>
</feature>
<dbReference type="Proteomes" id="UP000001399">
    <property type="component" value="Chromosome"/>
</dbReference>
<gene>
    <name evidence="2" type="ordered locus">Rvan_0054</name>
</gene>
<reference evidence="3" key="1">
    <citation type="journal article" date="2011" name="J. Bacteriol.">
        <title>Genome sequences of eight morphologically diverse alphaproteobacteria.</title>
        <authorList>
            <consortium name="US DOE Joint Genome Institute"/>
            <person name="Brown P.J."/>
            <person name="Kysela D.T."/>
            <person name="Buechlein A."/>
            <person name="Hemmerich C."/>
            <person name="Brun Y.V."/>
        </authorList>
    </citation>
    <scope>NUCLEOTIDE SEQUENCE [LARGE SCALE GENOMIC DNA]</scope>
    <source>
        <strain evidence="3">ATCC 17100 / ATH 3.1.1 / DSM 162 / LMG 4299</strain>
    </source>
</reference>
<accession>E3I4Z0</accession>
<feature type="compositionally biased region" description="Acidic residues" evidence="1">
    <location>
        <begin position="347"/>
        <end position="356"/>
    </location>
</feature>